<dbReference type="InterPro" id="IPR050266">
    <property type="entry name" value="AB_hydrolase_sf"/>
</dbReference>
<dbReference type="GO" id="GO:0016020">
    <property type="term" value="C:membrane"/>
    <property type="evidence" value="ECO:0007669"/>
    <property type="project" value="TreeGrafter"/>
</dbReference>
<accession>A0A8G2BDV3</accession>
<evidence type="ECO:0000313" key="2">
    <source>
        <dbReference type="EMBL" id="SDF07104.1"/>
    </source>
</evidence>
<dbReference type="InterPro" id="IPR029058">
    <property type="entry name" value="AB_hydrolase_fold"/>
</dbReference>
<dbReference type="InterPro" id="IPR000073">
    <property type="entry name" value="AB_hydrolase_1"/>
</dbReference>
<feature type="domain" description="AB hydrolase-1" evidence="1">
    <location>
        <begin position="36"/>
        <end position="161"/>
    </location>
</feature>
<name>A0A8G2BDV3_9PROT</name>
<comment type="caution">
    <text evidence="2">The sequence shown here is derived from an EMBL/GenBank/DDBJ whole genome shotgun (WGS) entry which is preliminary data.</text>
</comment>
<evidence type="ECO:0000313" key="3">
    <source>
        <dbReference type="Proteomes" id="UP000198615"/>
    </source>
</evidence>
<keyword evidence="3" id="KW-1185">Reference proteome</keyword>
<dbReference type="PRINTS" id="PR00412">
    <property type="entry name" value="EPOXHYDRLASE"/>
</dbReference>
<reference evidence="2 3" key="1">
    <citation type="submission" date="2016-10" db="EMBL/GenBank/DDBJ databases">
        <authorList>
            <person name="Varghese N."/>
            <person name="Submissions S."/>
        </authorList>
    </citation>
    <scope>NUCLEOTIDE SEQUENCE [LARGE SCALE GENOMIC DNA]</scope>
    <source>
        <strain evidence="2 3">DSM 18839</strain>
    </source>
</reference>
<dbReference type="OrthoDB" id="9812774at2"/>
<dbReference type="Pfam" id="PF00561">
    <property type="entry name" value="Abhydrolase_1"/>
    <property type="match status" value="1"/>
</dbReference>
<dbReference type="PANTHER" id="PTHR43798:SF33">
    <property type="entry name" value="HYDROLASE, PUTATIVE (AFU_ORTHOLOGUE AFUA_2G14860)-RELATED"/>
    <property type="match status" value="1"/>
</dbReference>
<dbReference type="EMBL" id="FNBW01000001">
    <property type="protein sequence ID" value="SDF07104.1"/>
    <property type="molecule type" value="Genomic_DNA"/>
</dbReference>
<protein>
    <submittedName>
        <fullName evidence="2">Haloacetate dehalogenase</fullName>
    </submittedName>
</protein>
<organism evidence="2 3">
    <name type="scientific">Thalassobaculum litoreum DSM 18839</name>
    <dbReference type="NCBI Taxonomy" id="1123362"/>
    <lineage>
        <taxon>Bacteria</taxon>
        <taxon>Pseudomonadati</taxon>
        <taxon>Pseudomonadota</taxon>
        <taxon>Alphaproteobacteria</taxon>
        <taxon>Rhodospirillales</taxon>
        <taxon>Thalassobaculaceae</taxon>
        <taxon>Thalassobaculum</taxon>
    </lineage>
</organism>
<dbReference type="Proteomes" id="UP000198615">
    <property type="component" value="Unassembled WGS sequence"/>
</dbReference>
<dbReference type="Gene3D" id="3.40.50.1820">
    <property type="entry name" value="alpha/beta hydrolase"/>
    <property type="match status" value="1"/>
</dbReference>
<dbReference type="SUPFAM" id="SSF53474">
    <property type="entry name" value="alpha/beta-Hydrolases"/>
    <property type="match status" value="1"/>
</dbReference>
<evidence type="ECO:0000259" key="1">
    <source>
        <dbReference type="Pfam" id="PF00561"/>
    </source>
</evidence>
<dbReference type="RefSeq" id="WP_093147436.1">
    <property type="nucleotide sequence ID" value="NZ_FNBW01000001.1"/>
</dbReference>
<dbReference type="AlphaFoldDB" id="A0A8G2BDV3"/>
<sequence length="303" mass="33733">MTPFERADAALLPGFRRVPVQTAEGQIMALVGGGGPPVLMLHGDPQTHLCWHLIAPWLTDRFTVVLTDLRGRGESHMPGVTSGHAAYSKRRMAAEQHQVMVALGFERYRLVAHDRGARVATRLALDHPEAVERLCVMDIVPALDLYDRVTAEAAQDYFYFFFLTQPHPRPEHWIAGDADGFLRDLLCGLGSEAPHYADEALALYLEMAARPDSVTAMCECFRAGIACDTTDDRESRDRGDRIDCPTLVIWGENGVIGRHYDIPGIWRQWASKPEFLPVPSGHFVPEEAPDAVLDRLRPFLLAA</sequence>
<dbReference type="GO" id="GO:0003824">
    <property type="term" value="F:catalytic activity"/>
    <property type="evidence" value="ECO:0007669"/>
    <property type="project" value="InterPro"/>
</dbReference>
<gene>
    <name evidence="2" type="ORF">SAMN05660686_00129</name>
</gene>
<proteinExistence type="predicted"/>
<dbReference type="PANTHER" id="PTHR43798">
    <property type="entry name" value="MONOACYLGLYCEROL LIPASE"/>
    <property type="match status" value="1"/>
</dbReference>
<dbReference type="InterPro" id="IPR000639">
    <property type="entry name" value="Epox_hydrolase-like"/>
</dbReference>